<dbReference type="GO" id="GO:0022857">
    <property type="term" value="F:transmembrane transporter activity"/>
    <property type="evidence" value="ECO:0007669"/>
    <property type="project" value="InterPro"/>
</dbReference>
<dbReference type="RefSeq" id="WP_119334296.1">
    <property type="nucleotide sequence ID" value="NZ_AP018558.1"/>
</dbReference>
<name>A0A2Z6DVL1_HYDTE</name>
<sequence>MALLRWHDLAGRRGERLLFHRLSATFEPGEVVRITGENGAGKSTLLRMVAGLLPVARGTIYFRDQPLSVARDAWLAEQCYLGHALAANELLSPRENVRFLCALMGAYPSSRAVDEALAQVGLAAQRDLPLKVLSAGQRRRVGLARLFFARTRTVWLLDEPLTALDQAFVTTLTRLIEVHAQAGGLILLTTHQEAPFCVPVRTLDLGAFRPARRRAA</sequence>
<evidence type="ECO:0000313" key="9">
    <source>
        <dbReference type="Proteomes" id="UP000262004"/>
    </source>
</evidence>
<keyword evidence="3" id="KW-0201">Cytochrome c-type biogenesis</keyword>
<dbReference type="SMART" id="SM00382">
    <property type="entry name" value="AAA"/>
    <property type="match status" value="1"/>
</dbReference>
<dbReference type="GO" id="GO:0005524">
    <property type="term" value="F:ATP binding"/>
    <property type="evidence" value="ECO:0007669"/>
    <property type="project" value="UniProtKB-KW"/>
</dbReference>
<evidence type="ECO:0000256" key="4">
    <source>
        <dbReference type="ARBA" id="ARBA00022840"/>
    </source>
</evidence>
<keyword evidence="6" id="KW-0472">Membrane</keyword>
<protein>
    <submittedName>
        <fullName evidence="8">Heme exporter protein CcmA</fullName>
    </submittedName>
</protein>
<dbReference type="PANTHER" id="PTHR43499">
    <property type="entry name" value="ABC TRANSPORTER I FAMILY MEMBER 1"/>
    <property type="match status" value="1"/>
</dbReference>
<dbReference type="EMBL" id="AP018558">
    <property type="protein sequence ID" value="BBD76455.1"/>
    <property type="molecule type" value="Genomic_DNA"/>
</dbReference>
<dbReference type="InterPro" id="IPR017871">
    <property type="entry name" value="ABC_transporter-like_CS"/>
</dbReference>
<accession>A0A2Z6DVL1</accession>
<keyword evidence="9" id="KW-1185">Reference proteome</keyword>
<evidence type="ECO:0000256" key="6">
    <source>
        <dbReference type="ARBA" id="ARBA00023136"/>
    </source>
</evidence>
<evidence type="ECO:0000256" key="5">
    <source>
        <dbReference type="ARBA" id="ARBA00022967"/>
    </source>
</evidence>
<evidence type="ECO:0000256" key="2">
    <source>
        <dbReference type="ARBA" id="ARBA00022741"/>
    </source>
</evidence>
<dbReference type="NCBIfam" id="NF010061">
    <property type="entry name" value="PRK13538.1"/>
    <property type="match status" value="1"/>
</dbReference>
<dbReference type="Proteomes" id="UP000262004">
    <property type="component" value="Chromosome"/>
</dbReference>
<evidence type="ECO:0000256" key="1">
    <source>
        <dbReference type="ARBA" id="ARBA00022448"/>
    </source>
</evidence>
<dbReference type="PROSITE" id="PS00211">
    <property type="entry name" value="ABC_TRANSPORTER_1"/>
    <property type="match status" value="1"/>
</dbReference>
<dbReference type="Pfam" id="PF00005">
    <property type="entry name" value="ABC_tran"/>
    <property type="match status" value="1"/>
</dbReference>
<dbReference type="InterPro" id="IPR027417">
    <property type="entry name" value="P-loop_NTPase"/>
</dbReference>
<dbReference type="GO" id="GO:0017004">
    <property type="term" value="P:cytochrome complex assembly"/>
    <property type="evidence" value="ECO:0007669"/>
    <property type="project" value="UniProtKB-KW"/>
</dbReference>
<dbReference type="PROSITE" id="PS50893">
    <property type="entry name" value="ABC_TRANSPORTER_2"/>
    <property type="match status" value="1"/>
</dbReference>
<evidence type="ECO:0000256" key="3">
    <source>
        <dbReference type="ARBA" id="ARBA00022748"/>
    </source>
</evidence>
<gene>
    <name evidence="8" type="primary">ccmA</name>
    <name evidence="8" type="ORF">HPTL_0185</name>
</gene>
<dbReference type="InterPro" id="IPR005895">
    <property type="entry name" value="ABC_transptr_haem_export_CcmA"/>
</dbReference>
<dbReference type="InterPro" id="IPR003593">
    <property type="entry name" value="AAA+_ATPase"/>
</dbReference>
<dbReference type="PANTHER" id="PTHR43499:SF1">
    <property type="entry name" value="ABC TRANSPORTER I FAMILY MEMBER 1"/>
    <property type="match status" value="1"/>
</dbReference>
<dbReference type="KEGG" id="htl:HPTL_0185"/>
<dbReference type="Gene3D" id="3.40.50.300">
    <property type="entry name" value="P-loop containing nucleotide triphosphate hydrolases"/>
    <property type="match status" value="1"/>
</dbReference>
<keyword evidence="5" id="KW-1278">Translocase</keyword>
<proteinExistence type="predicted"/>
<keyword evidence="4" id="KW-0067">ATP-binding</keyword>
<evidence type="ECO:0000313" key="8">
    <source>
        <dbReference type="EMBL" id="BBD76455.1"/>
    </source>
</evidence>
<keyword evidence="2" id="KW-0547">Nucleotide-binding</keyword>
<feature type="domain" description="ABC transporter" evidence="7">
    <location>
        <begin position="4"/>
        <end position="215"/>
    </location>
</feature>
<evidence type="ECO:0000259" key="7">
    <source>
        <dbReference type="PROSITE" id="PS50893"/>
    </source>
</evidence>
<dbReference type="InterPro" id="IPR003439">
    <property type="entry name" value="ABC_transporter-like_ATP-bd"/>
</dbReference>
<dbReference type="NCBIfam" id="TIGR01189">
    <property type="entry name" value="ccmA"/>
    <property type="match status" value="1"/>
</dbReference>
<dbReference type="AlphaFoldDB" id="A0A2Z6DVL1"/>
<reference evidence="8 9" key="1">
    <citation type="submission" date="2018-04" db="EMBL/GenBank/DDBJ databases">
        <title>Complete genome sequence of Hydrogenophilus thermoluteolus TH-1.</title>
        <authorList>
            <person name="Arai H."/>
        </authorList>
    </citation>
    <scope>NUCLEOTIDE SEQUENCE [LARGE SCALE GENOMIC DNA]</scope>
    <source>
        <strain evidence="8 9">TH-1</strain>
    </source>
</reference>
<keyword evidence="1" id="KW-0813">Transport</keyword>
<organism evidence="8 9">
    <name type="scientific">Hydrogenophilus thermoluteolus</name>
    <name type="common">Pseudomonas hydrogenothermophila</name>
    <dbReference type="NCBI Taxonomy" id="297"/>
    <lineage>
        <taxon>Bacteria</taxon>
        <taxon>Pseudomonadati</taxon>
        <taxon>Pseudomonadota</taxon>
        <taxon>Hydrogenophilia</taxon>
        <taxon>Hydrogenophilales</taxon>
        <taxon>Hydrogenophilaceae</taxon>
        <taxon>Hydrogenophilus</taxon>
    </lineage>
</organism>
<dbReference type="SUPFAM" id="SSF52540">
    <property type="entry name" value="P-loop containing nucleoside triphosphate hydrolases"/>
    <property type="match status" value="1"/>
</dbReference>
<dbReference type="GO" id="GO:0016887">
    <property type="term" value="F:ATP hydrolysis activity"/>
    <property type="evidence" value="ECO:0007669"/>
    <property type="project" value="InterPro"/>
</dbReference>
<dbReference type="OrthoDB" id="9800654at2"/>